<keyword evidence="2" id="KW-1133">Transmembrane helix</keyword>
<dbReference type="PANTHER" id="PTHR33710:SF73">
    <property type="entry name" value="ZINC KNUCKLE CX2CX4HX4C DOMAIN-CONTAINING PROTEIN"/>
    <property type="match status" value="1"/>
</dbReference>
<gene>
    <name evidence="3" type="ORF">Golax_024412</name>
</gene>
<comment type="caution">
    <text evidence="3">The sequence shown here is derived from an EMBL/GenBank/DDBJ whole genome shotgun (WGS) entry which is preliminary data.</text>
</comment>
<dbReference type="SUPFAM" id="SSF56219">
    <property type="entry name" value="DNase I-like"/>
    <property type="match status" value="1"/>
</dbReference>
<dbReference type="Gene3D" id="3.60.10.10">
    <property type="entry name" value="Endonuclease/exonuclease/phosphatase"/>
    <property type="match status" value="1"/>
</dbReference>
<proteinExistence type="predicted"/>
<feature type="transmembrane region" description="Helical" evidence="2">
    <location>
        <begin position="168"/>
        <end position="191"/>
    </location>
</feature>
<name>A0A7J8ZC96_9ROSI</name>
<evidence type="ECO:0000313" key="4">
    <source>
        <dbReference type="Proteomes" id="UP000593574"/>
    </source>
</evidence>
<keyword evidence="2" id="KW-0812">Transmembrane</keyword>
<dbReference type="InterPro" id="IPR036691">
    <property type="entry name" value="Endo/exonu/phosph_ase_sf"/>
</dbReference>
<dbReference type="PANTHER" id="PTHR33710">
    <property type="entry name" value="BNAC02G09200D PROTEIN"/>
    <property type="match status" value="1"/>
</dbReference>
<feature type="transmembrane region" description="Helical" evidence="2">
    <location>
        <begin position="219"/>
        <end position="238"/>
    </location>
</feature>
<organism evidence="3 4">
    <name type="scientific">Gossypium laxum</name>
    <dbReference type="NCBI Taxonomy" id="34288"/>
    <lineage>
        <taxon>Eukaryota</taxon>
        <taxon>Viridiplantae</taxon>
        <taxon>Streptophyta</taxon>
        <taxon>Embryophyta</taxon>
        <taxon>Tracheophyta</taxon>
        <taxon>Spermatophyta</taxon>
        <taxon>Magnoliopsida</taxon>
        <taxon>eudicotyledons</taxon>
        <taxon>Gunneridae</taxon>
        <taxon>Pentapetalae</taxon>
        <taxon>rosids</taxon>
        <taxon>malvids</taxon>
        <taxon>Malvales</taxon>
        <taxon>Malvaceae</taxon>
        <taxon>Malvoideae</taxon>
        <taxon>Gossypium</taxon>
    </lineage>
</organism>
<dbReference type="Proteomes" id="UP000593574">
    <property type="component" value="Unassembled WGS sequence"/>
</dbReference>
<reference evidence="3 4" key="1">
    <citation type="journal article" date="2019" name="Genome Biol. Evol.">
        <title>Insights into the evolution of the New World diploid cottons (Gossypium, subgenus Houzingenia) based on genome sequencing.</title>
        <authorList>
            <person name="Grover C.E."/>
            <person name="Arick M.A. 2nd"/>
            <person name="Thrash A."/>
            <person name="Conover J.L."/>
            <person name="Sanders W.S."/>
            <person name="Peterson D.G."/>
            <person name="Frelichowski J.E."/>
            <person name="Scheffler J.A."/>
            <person name="Scheffler B.E."/>
            <person name="Wendel J.F."/>
        </authorList>
    </citation>
    <scope>NUCLEOTIDE SEQUENCE [LARGE SCALE GENOMIC DNA]</scope>
    <source>
        <strain evidence="3">4</strain>
        <tissue evidence="3">Leaf</tissue>
    </source>
</reference>
<keyword evidence="2" id="KW-0472">Membrane</keyword>
<accession>A0A7J8ZC96</accession>
<evidence type="ECO:0000313" key="3">
    <source>
        <dbReference type="EMBL" id="MBA0709375.1"/>
    </source>
</evidence>
<evidence type="ECO:0000256" key="1">
    <source>
        <dbReference type="SAM" id="MobiDB-lite"/>
    </source>
</evidence>
<protein>
    <recommendedName>
        <fullName evidence="5">Reverse transcriptase</fullName>
    </recommendedName>
</protein>
<sequence>MESELAGLTINDKEEEVLQFQFESQTGREVGVFQLVGCFLTASIIHFPAMKSTMANLWHPVRGVQIRYLGGKSDSFCKEKMALGVEVAEMGWDLSSRAQSRRALAMNKDRVLIREERKKRARGDRRCNSQGRDKPTDHNENIKLERLWFREPADSSKILALTEDLEVYYVWLGVGILILGSTVIQKAILIWKSRTQIKVINEGLLVFMGFPIQMIKRKCGIFCGNYVMLESFLGWFVVISMKFCMALKRGEFTWERGNLPETNIQERLDRGVATDEWLSLFPKFQIRHMPHSFSDHCPLFITTEQEDKGKTNRSFKFEAWWVLEETFILEVRNIWESAIGDLLSKFESLKRGLKKRAEKIQHSRKGKKEVLISKLEKLVENERNDETLTELVDTKI</sequence>
<evidence type="ECO:0008006" key="5">
    <source>
        <dbReference type="Google" id="ProtNLM"/>
    </source>
</evidence>
<dbReference type="EMBL" id="JABEZV010000004">
    <property type="protein sequence ID" value="MBA0709375.1"/>
    <property type="molecule type" value="Genomic_DNA"/>
</dbReference>
<dbReference type="AlphaFoldDB" id="A0A7J8ZC96"/>
<evidence type="ECO:0000256" key="2">
    <source>
        <dbReference type="SAM" id="Phobius"/>
    </source>
</evidence>
<feature type="region of interest" description="Disordered" evidence="1">
    <location>
        <begin position="117"/>
        <end position="138"/>
    </location>
</feature>
<keyword evidence="4" id="KW-1185">Reference proteome</keyword>